<name>A0A4Q8LYV4_9GAMM</name>
<evidence type="ECO:0000313" key="4">
    <source>
        <dbReference type="Proteomes" id="UP000292087"/>
    </source>
</evidence>
<dbReference type="SMART" id="SM00226">
    <property type="entry name" value="LMWPc"/>
    <property type="match status" value="1"/>
</dbReference>
<evidence type="ECO:0000313" key="3">
    <source>
        <dbReference type="EMBL" id="TAA37646.1"/>
    </source>
</evidence>
<dbReference type="AlphaFoldDB" id="A0A4Q8LYV4"/>
<dbReference type="Gene3D" id="3.40.50.2300">
    <property type="match status" value="1"/>
</dbReference>
<dbReference type="PANTHER" id="PTHR43428">
    <property type="entry name" value="ARSENATE REDUCTASE"/>
    <property type="match status" value="1"/>
</dbReference>
<dbReference type="Proteomes" id="UP000292087">
    <property type="component" value="Unassembled WGS sequence"/>
</dbReference>
<keyword evidence="1" id="KW-0059">Arsenical resistance</keyword>
<dbReference type="GO" id="GO:0046685">
    <property type="term" value="P:response to arsenic-containing substance"/>
    <property type="evidence" value="ECO:0007669"/>
    <property type="project" value="UniProtKB-KW"/>
</dbReference>
<sequence length="165" mass="18171">MSRRYNLLFLCTGNSARSIMGEALANQLGKTRFNAYSAGSQPRGQIHPMTLKVLQDVGLSTDSLRSKAWDEFAEPDAPQMDIVITVCDRAASETCPVWPGQPITAHWGVPDPAEVTGTEDQVRRAFTNALHLLQHRIALLMALKVEALDRLVLETRVREIGTAST</sequence>
<feature type="domain" description="Phosphotyrosine protein phosphatase I" evidence="2">
    <location>
        <begin position="5"/>
        <end position="143"/>
    </location>
</feature>
<dbReference type="Pfam" id="PF01451">
    <property type="entry name" value="LMWPc"/>
    <property type="match status" value="1"/>
</dbReference>
<reference evidence="3 4" key="1">
    <citation type="submission" date="2019-02" db="EMBL/GenBank/DDBJ databases">
        <title>WGS of Pseudoxanthomonas species novum from clinical isolates.</title>
        <authorList>
            <person name="Bernier A.-M."/>
            <person name="Bernard K."/>
            <person name="Vachon A."/>
        </authorList>
    </citation>
    <scope>NUCLEOTIDE SEQUENCE [LARGE SCALE GENOMIC DNA]</scope>
    <source>
        <strain evidence="3 4">NML140781</strain>
    </source>
</reference>
<evidence type="ECO:0000256" key="1">
    <source>
        <dbReference type="ARBA" id="ARBA00022849"/>
    </source>
</evidence>
<dbReference type="PANTHER" id="PTHR43428:SF1">
    <property type="entry name" value="ARSENATE REDUCTASE"/>
    <property type="match status" value="1"/>
</dbReference>
<dbReference type="EMBL" id="SHMF01000001">
    <property type="protein sequence ID" value="TAA37646.1"/>
    <property type="molecule type" value="Genomic_DNA"/>
</dbReference>
<protein>
    <submittedName>
        <fullName evidence="3">Arsenate reductase ArsC</fullName>
    </submittedName>
</protein>
<organism evidence="3 4">
    <name type="scientific">Pseudoxanthomonas winnipegensis</name>
    <dbReference type="NCBI Taxonomy" id="2480810"/>
    <lineage>
        <taxon>Bacteria</taxon>
        <taxon>Pseudomonadati</taxon>
        <taxon>Pseudomonadota</taxon>
        <taxon>Gammaproteobacteria</taxon>
        <taxon>Lysobacterales</taxon>
        <taxon>Lysobacteraceae</taxon>
        <taxon>Pseudoxanthomonas</taxon>
    </lineage>
</organism>
<dbReference type="SUPFAM" id="SSF52788">
    <property type="entry name" value="Phosphotyrosine protein phosphatases I"/>
    <property type="match status" value="1"/>
</dbReference>
<proteinExistence type="predicted"/>
<comment type="caution">
    <text evidence="3">The sequence shown here is derived from an EMBL/GenBank/DDBJ whole genome shotgun (WGS) entry which is preliminary data.</text>
</comment>
<accession>A0A4Q8LYV4</accession>
<dbReference type="InterPro" id="IPR023485">
    <property type="entry name" value="Ptyr_pPase"/>
</dbReference>
<dbReference type="RefSeq" id="WP_130522615.1">
    <property type="nucleotide sequence ID" value="NZ_SHLZ01000003.1"/>
</dbReference>
<evidence type="ECO:0000259" key="2">
    <source>
        <dbReference type="SMART" id="SM00226"/>
    </source>
</evidence>
<gene>
    <name evidence="3" type="ORF">EA656_03005</name>
</gene>
<dbReference type="InterPro" id="IPR036196">
    <property type="entry name" value="Ptyr_pPase_sf"/>
</dbReference>
<dbReference type="CDD" id="cd16345">
    <property type="entry name" value="LMWP_ArsC"/>
    <property type="match status" value="1"/>
</dbReference>